<evidence type="ECO:0000313" key="3">
    <source>
        <dbReference type="Proteomes" id="UP001064489"/>
    </source>
</evidence>
<dbReference type="EMBL" id="JAJSOW010000101">
    <property type="protein sequence ID" value="KAI9181761.1"/>
    <property type="molecule type" value="Genomic_DNA"/>
</dbReference>
<reference evidence="2" key="1">
    <citation type="journal article" date="2022" name="Plant J.">
        <title>Strategies of tolerance reflected in two North American maple genomes.</title>
        <authorList>
            <person name="McEvoy S.L."/>
            <person name="Sezen U.U."/>
            <person name="Trouern-Trend A."/>
            <person name="McMahon S.M."/>
            <person name="Schaberg P.G."/>
            <person name="Yang J."/>
            <person name="Wegrzyn J.L."/>
            <person name="Swenson N.G."/>
        </authorList>
    </citation>
    <scope>NUCLEOTIDE SEQUENCE</scope>
    <source>
        <strain evidence="2">91603</strain>
    </source>
</reference>
<feature type="compositionally biased region" description="Basic and acidic residues" evidence="1">
    <location>
        <begin position="53"/>
        <end position="67"/>
    </location>
</feature>
<comment type="caution">
    <text evidence="2">The sequence shown here is derived from an EMBL/GenBank/DDBJ whole genome shotgun (WGS) entry which is preliminary data.</text>
</comment>
<name>A0AAD5NTG7_ACENE</name>
<reference evidence="2" key="2">
    <citation type="submission" date="2023-02" db="EMBL/GenBank/DDBJ databases">
        <authorList>
            <person name="Swenson N.G."/>
            <person name="Wegrzyn J.L."/>
            <person name="Mcevoy S.L."/>
        </authorList>
    </citation>
    <scope>NUCLEOTIDE SEQUENCE</scope>
    <source>
        <strain evidence="2">91603</strain>
        <tissue evidence="2">Leaf</tissue>
    </source>
</reference>
<sequence>MDAHEFESEGYEEEEEEDVGYDESSRVVTIVTTFASAGSHRPRSLLSLPDSGEMSRPKRKTSVDGQRELGRLVYEKKTSDGHFLSRKATVFPLFPLPSHLSSF</sequence>
<proteinExistence type="predicted"/>
<evidence type="ECO:0000313" key="2">
    <source>
        <dbReference type="EMBL" id="KAI9181761.1"/>
    </source>
</evidence>
<dbReference type="Proteomes" id="UP001064489">
    <property type="component" value="Chromosome 4"/>
</dbReference>
<feature type="region of interest" description="Disordered" evidence="1">
    <location>
        <begin position="37"/>
        <end position="67"/>
    </location>
</feature>
<gene>
    <name evidence="2" type="ORF">LWI28_018312</name>
</gene>
<dbReference type="AlphaFoldDB" id="A0AAD5NTG7"/>
<evidence type="ECO:0000256" key="1">
    <source>
        <dbReference type="SAM" id="MobiDB-lite"/>
    </source>
</evidence>
<protein>
    <submittedName>
        <fullName evidence="2">Uncharacterized protein</fullName>
    </submittedName>
</protein>
<keyword evidence="3" id="KW-1185">Reference proteome</keyword>
<feature type="compositionally biased region" description="Acidic residues" evidence="1">
    <location>
        <begin position="8"/>
        <end position="21"/>
    </location>
</feature>
<feature type="region of interest" description="Disordered" evidence="1">
    <location>
        <begin position="1"/>
        <end position="24"/>
    </location>
</feature>
<accession>A0AAD5NTG7</accession>
<organism evidence="2 3">
    <name type="scientific">Acer negundo</name>
    <name type="common">Box elder</name>
    <dbReference type="NCBI Taxonomy" id="4023"/>
    <lineage>
        <taxon>Eukaryota</taxon>
        <taxon>Viridiplantae</taxon>
        <taxon>Streptophyta</taxon>
        <taxon>Embryophyta</taxon>
        <taxon>Tracheophyta</taxon>
        <taxon>Spermatophyta</taxon>
        <taxon>Magnoliopsida</taxon>
        <taxon>eudicotyledons</taxon>
        <taxon>Gunneridae</taxon>
        <taxon>Pentapetalae</taxon>
        <taxon>rosids</taxon>
        <taxon>malvids</taxon>
        <taxon>Sapindales</taxon>
        <taxon>Sapindaceae</taxon>
        <taxon>Hippocastanoideae</taxon>
        <taxon>Acereae</taxon>
        <taxon>Acer</taxon>
    </lineage>
</organism>